<dbReference type="Proteomes" id="UP000885738">
    <property type="component" value="Unassembled WGS sequence"/>
</dbReference>
<dbReference type="Gene3D" id="1.10.260.40">
    <property type="entry name" value="lambda repressor-like DNA-binding domains"/>
    <property type="match status" value="1"/>
</dbReference>
<dbReference type="InterPro" id="IPR010982">
    <property type="entry name" value="Lambda_DNA-bd_dom_sf"/>
</dbReference>
<dbReference type="EMBL" id="DRIH01000098">
    <property type="protein sequence ID" value="HEC67776.1"/>
    <property type="molecule type" value="Genomic_DNA"/>
</dbReference>
<dbReference type="GO" id="GO:0003677">
    <property type="term" value="F:DNA binding"/>
    <property type="evidence" value="ECO:0007669"/>
    <property type="project" value="UniProtKB-KW"/>
</dbReference>
<feature type="domain" description="HTH cro/C1-type" evidence="2">
    <location>
        <begin position="14"/>
        <end position="68"/>
    </location>
</feature>
<evidence type="ECO:0000256" key="1">
    <source>
        <dbReference type="ARBA" id="ARBA00023125"/>
    </source>
</evidence>
<dbReference type="CDD" id="cd00093">
    <property type="entry name" value="HTH_XRE"/>
    <property type="match status" value="1"/>
</dbReference>
<protein>
    <submittedName>
        <fullName evidence="3">XRE family transcriptional regulator</fullName>
    </submittedName>
</protein>
<dbReference type="InterPro" id="IPR001387">
    <property type="entry name" value="Cro/C1-type_HTH"/>
</dbReference>
<dbReference type="PROSITE" id="PS50943">
    <property type="entry name" value="HTH_CROC1"/>
    <property type="match status" value="1"/>
</dbReference>
<evidence type="ECO:0000259" key="2">
    <source>
        <dbReference type="PROSITE" id="PS50943"/>
    </source>
</evidence>
<dbReference type="SUPFAM" id="SSF47413">
    <property type="entry name" value="lambda repressor-like DNA-binding domains"/>
    <property type="match status" value="1"/>
</dbReference>
<organism evidence="3">
    <name type="scientific">Desulfofervidus auxilii</name>
    <dbReference type="NCBI Taxonomy" id="1621989"/>
    <lineage>
        <taxon>Bacteria</taxon>
        <taxon>Pseudomonadati</taxon>
        <taxon>Thermodesulfobacteriota</taxon>
        <taxon>Candidatus Desulfofervidia</taxon>
        <taxon>Candidatus Desulfofervidales</taxon>
        <taxon>Candidatus Desulfofervidaceae</taxon>
        <taxon>Candidatus Desulfofervidus</taxon>
    </lineage>
</organism>
<comment type="caution">
    <text evidence="3">The sequence shown here is derived from an EMBL/GenBank/DDBJ whole genome shotgun (WGS) entry which is preliminary data.</text>
</comment>
<dbReference type="PANTHER" id="PTHR46797">
    <property type="entry name" value="HTH-TYPE TRANSCRIPTIONAL REGULATOR"/>
    <property type="match status" value="1"/>
</dbReference>
<dbReference type="GO" id="GO:0003700">
    <property type="term" value="F:DNA-binding transcription factor activity"/>
    <property type="evidence" value="ECO:0007669"/>
    <property type="project" value="TreeGrafter"/>
</dbReference>
<evidence type="ECO:0000313" key="3">
    <source>
        <dbReference type="EMBL" id="HEC67776.1"/>
    </source>
</evidence>
<name>A0A7C2AL38_DESA2</name>
<keyword evidence="1" id="KW-0238">DNA-binding</keyword>
<reference evidence="3" key="1">
    <citation type="journal article" date="2020" name="mSystems">
        <title>Genome- and Community-Level Interaction Insights into Carbon Utilization and Element Cycling Functions of Hydrothermarchaeota in Hydrothermal Sediment.</title>
        <authorList>
            <person name="Zhou Z."/>
            <person name="Liu Y."/>
            <person name="Xu W."/>
            <person name="Pan J."/>
            <person name="Luo Z.H."/>
            <person name="Li M."/>
        </authorList>
    </citation>
    <scope>NUCLEOTIDE SEQUENCE [LARGE SCALE GENOMIC DNA]</scope>
    <source>
        <strain evidence="3">HyVt-389</strain>
    </source>
</reference>
<dbReference type="PANTHER" id="PTHR46797:SF1">
    <property type="entry name" value="METHYLPHOSPHONATE SYNTHASE"/>
    <property type="match status" value="1"/>
</dbReference>
<dbReference type="Pfam" id="PF01381">
    <property type="entry name" value="HTH_3"/>
    <property type="match status" value="1"/>
</dbReference>
<sequence>MERIISNAEIGARIRLFRKQKNLTQMQLAERVGVSFQQIQKYEKGRDRIHVERLQQIARAMGIPISYFFTDFREVYAVQEKAPNYELIPKELQEILPLSKEEILVIKNLRVLSRKTKRCVFEILDSLCQKKT</sequence>
<dbReference type="InterPro" id="IPR050807">
    <property type="entry name" value="TransReg_Diox_bact_type"/>
</dbReference>
<dbReference type="GO" id="GO:0005829">
    <property type="term" value="C:cytosol"/>
    <property type="evidence" value="ECO:0007669"/>
    <property type="project" value="TreeGrafter"/>
</dbReference>
<proteinExistence type="predicted"/>
<dbReference type="SMART" id="SM00530">
    <property type="entry name" value="HTH_XRE"/>
    <property type="match status" value="1"/>
</dbReference>
<accession>A0A7C2AL38</accession>
<gene>
    <name evidence="3" type="ORF">ENI35_03050</name>
</gene>
<dbReference type="AlphaFoldDB" id="A0A7C2AL38"/>